<reference evidence="3" key="1">
    <citation type="submission" date="2019-09" db="EMBL/GenBank/DDBJ databases">
        <title>Draft genome information of white flower Hibiscus syriacus.</title>
        <authorList>
            <person name="Kim Y.-M."/>
        </authorList>
    </citation>
    <scope>NUCLEOTIDE SEQUENCE [LARGE SCALE GENOMIC DNA]</scope>
    <source>
        <strain evidence="3">YM2019G1</strain>
    </source>
</reference>
<dbReference type="AlphaFoldDB" id="A0A6A3B521"/>
<evidence type="ECO:0000313" key="4">
    <source>
        <dbReference type="Proteomes" id="UP000436088"/>
    </source>
</evidence>
<comment type="caution">
    <text evidence="3">The sequence shown here is derived from an EMBL/GenBank/DDBJ whole genome shotgun (WGS) entry which is preliminary data.</text>
</comment>
<dbReference type="EMBL" id="VEPZ02000929">
    <property type="protein sequence ID" value="KAE8710372.1"/>
    <property type="molecule type" value="Genomic_DNA"/>
</dbReference>
<dbReference type="GO" id="GO:0016020">
    <property type="term" value="C:membrane"/>
    <property type="evidence" value="ECO:0007669"/>
    <property type="project" value="UniProtKB-SubCell"/>
</dbReference>
<feature type="domain" description="Very-long-chain aldehyde decarbonylase CER1-like C-terminal" evidence="2">
    <location>
        <begin position="103"/>
        <end position="244"/>
    </location>
</feature>
<protein>
    <submittedName>
        <fullName evidence="3">Detected protein of confused Function</fullName>
    </submittedName>
</protein>
<gene>
    <name evidence="3" type="ORF">F3Y22_tig00110321pilonHSYRG00055</name>
</gene>
<dbReference type="Proteomes" id="UP000436088">
    <property type="component" value="Unassembled WGS sequence"/>
</dbReference>
<evidence type="ECO:0000256" key="1">
    <source>
        <dbReference type="ARBA" id="ARBA00004141"/>
    </source>
</evidence>
<sequence length="244" mass="27239">MRVPFALRSFASTPFRLDLPRSFYNLRGSLHQTWAVPRFGFQYFLTICNEGHQQAQEEAILRADRMGIKVISLVALNKNEALNGGGTLSVDKHPDLKMLKKCFLTGATSKLGRATALYLCRRRVRVLVNMFTLLDTIVILDVDAINRKISENTKEAPSDCRQYLVVTKYQTAQNCKVENACMHARDCTYGDLAAMIALDVQGLGSLYNERGVVHACHAGGVVHQLEGWTDHEVGAIDVDRIDLV</sequence>
<comment type="subcellular location">
    <subcellularLocation>
        <location evidence="1">Membrane</location>
        <topology evidence="1">Multi-pass membrane protein</topology>
    </subcellularLocation>
</comment>
<keyword evidence="4" id="KW-1185">Reference proteome</keyword>
<dbReference type="Pfam" id="PF12076">
    <property type="entry name" value="CER1-like_C"/>
    <property type="match status" value="1"/>
</dbReference>
<evidence type="ECO:0000313" key="3">
    <source>
        <dbReference type="EMBL" id="KAE8710372.1"/>
    </source>
</evidence>
<dbReference type="InterPro" id="IPR021940">
    <property type="entry name" value="CER1-like_C"/>
</dbReference>
<name>A0A6A3B521_HIBSY</name>
<evidence type="ECO:0000259" key="2">
    <source>
        <dbReference type="Pfam" id="PF12076"/>
    </source>
</evidence>
<accession>A0A6A3B521</accession>
<organism evidence="3 4">
    <name type="scientific">Hibiscus syriacus</name>
    <name type="common">Rose of Sharon</name>
    <dbReference type="NCBI Taxonomy" id="106335"/>
    <lineage>
        <taxon>Eukaryota</taxon>
        <taxon>Viridiplantae</taxon>
        <taxon>Streptophyta</taxon>
        <taxon>Embryophyta</taxon>
        <taxon>Tracheophyta</taxon>
        <taxon>Spermatophyta</taxon>
        <taxon>Magnoliopsida</taxon>
        <taxon>eudicotyledons</taxon>
        <taxon>Gunneridae</taxon>
        <taxon>Pentapetalae</taxon>
        <taxon>rosids</taxon>
        <taxon>malvids</taxon>
        <taxon>Malvales</taxon>
        <taxon>Malvaceae</taxon>
        <taxon>Malvoideae</taxon>
        <taxon>Hibiscus</taxon>
    </lineage>
</organism>
<proteinExistence type="predicted"/>